<keyword evidence="3" id="KW-1185">Reference proteome</keyword>
<dbReference type="EMBL" id="BONJ01000026">
    <property type="protein sequence ID" value="GIG16187.1"/>
    <property type="molecule type" value="Genomic_DNA"/>
</dbReference>
<dbReference type="AlphaFoldDB" id="A0A8J3PGD5"/>
<evidence type="ECO:0000256" key="1">
    <source>
        <dbReference type="SAM" id="Phobius"/>
    </source>
</evidence>
<proteinExistence type="predicted"/>
<protein>
    <submittedName>
        <fullName evidence="2">Uncharacterized protein</fullName>
    </submittedName>
</protein>
<feature type="transmembrane region" description="Helical" evidence="1">
    <location>
        <begin position="6"/>
        <end position="29"/>
    </location>
</feature>
<evidence type="ECO:0000313" key="2">
    <source>
        <dbReference type="EMBL" id="GIG16187.1"/>
    </source>
</evidence>
<comment type="caution">
    <text evidence="2">The sequence shown here is derived from an EMBL/GenBank/DDBJ whole genome shotgun (WGS) entry which is preliminary data.</text>
</comment>
<keyword evidence="1" id="KW-0812">Transmembrane</keyword>
<dbReference type="RefSeq" id="WP_166387738.1">
    <property type="nucleotide sequence ID" value="NZ_BAAATT010000010.1"/>
</dbReference>
<name>A0A8J3PGD5_9ACTN</name>
<keyword evidence="1" id="KW-1133">Transmembrane helix</keyword>
<reference evidence="2" key="1">
    <citation type="submission" date="2021-01" db="EMBL/GenBank/DDBJ databases">
        <title>Whole genome shotgun sequence of Catellatospora methionotrophica NBRC 14553.</title>
        <authorList>
            <person name="Komaki H."/>
            <person name="Tamura T."/>
        </authorList>
    </citation>
    <scope>NUCLEOTIDE SEQUENCE</scope>
    <source>
        <strain evidence="2">NBRC 14553</strain>
    </source>
</reference>
<organism evidence="2 3">
    <name type="scientific">Catellatospora methionotrophica</name>
    <dbReference type="NCBI Taxonomy" id="121620"/>
    <lineage>
        <taxon>Bacteria</taxon>
        <taxon>Bacillati</taxon>
        <taxon>Actinomycetota</taxon>
        <taxon>Actinomycetes</taxon>
        <taxon>Micromonosporales</taxon>
        <taxon>Micromonosporaceae</taxon>
        <taxon>Catellatospora</taxon>
    </lineage>
</organism>
<keyword evidence="1" id="KW-0472">Membrane</keyword>
<dbReference type="Proteomes" id="UP000660339">
    <property type="component" value="Unassembled WGS sequence"/>
</dbReference>
<gene>
    <name evidence="2" type="ORF">Cme02nite_45190</name>
</gene>
<evidence type="ECO:0000313" key="3">
    <source>
        <dbReference type="Proteomes" id="UP000660339"/>
    </source>
</evidence>
<accession>A0A8J3PGD5</accession>
<sequence>MADCGSFVSAVGTSIEFAGVVWFAAGAWFTARRANRTRAEAKRVTAEYLERMGNDPTAGEWYRDELARLGLTSPPYSDALLPPEEASEVAAREHVAGWRGPAAVVAIGLLVDLIGSWMQAAAS</sequence>